<sequence>MIKSYLLKTGEELREHGDVPAEYRELFSILIENEFKNAVLILNGEALYFESNSVSGLVEVDRKHIGAAKILLRRVAKEAKKVDLSSIEEAFEFAEQLEKADLDGIAKFLR</sequence>
<evidence type="ECO:0000313" key="1">
    <source>
        <dbReference type="EMBL" id="AIG98101.1"/>
    </source>
</evidence>
<dbReference type="GeneID" id="24794831"/>
<dbReference type="EMBL" id="CP006577">
    <property type="protein sequence ID" value="AIG98101.1"/>
    <property type="molecule type" value="Genomic_DNA"/>
</dbReference>
<name>A0A075WDP1_ARCFL</name>
<dbReference type="Proteomes" id="UP000028501">
    <property type="component" value="Chromosome"/>
</dbReference>
<accession>A0A075WDP1</accession>
<gene>
    <name evidence="1" type="ORF">AFULGI_00013260</name>
</gene>
<dbReference type="KEGG" id="afg:AFULGI_00013260"/>
<dbReference type="RefSeq" id="WP_010878722.1">
    <property type="nucleotide sequence ID" value="NZ_CP006577.1"/>
</dbReference>
<dbReference type="HOGENOM" id="CLU_2165117_0_0_2"/>
<reference evidence="1 2" key="1">
    <citation type="submission" date="2013-07" db="EMBL/GenBank/DDBJ databases">
        <title>Genome of Archaeoglobus fulgidus.</title>
        <authorList>
            <person name="Fiebig A."/>
            <person name="Birkeland N.-K."/>
        </authorList>
    </citation>
    <scope>NUCLEOTIDE SEQUENCE [LARGE SCALE GENOMIC DNA]</scope>
    <source>
        <strain evidence="1 2">DSM 8774</strain>
    </source>
</reference>
<proteinExistence type="predicted"/>
<dbReference type="AlphaFoldDB" id="A0A075WDP1"/>
<evidence type="ECO:0000313" key="2">
    <source>
        <dbReference type="Proteomes" id="UP000028501"/>
    </source>
</evidence>
<protein>
    <submittedName>
        <fullName evidence="1">Uncharacterized protein</fullName>
    </submittedName>
</protein>
<organism evidence="1 2">
    <name type="scientific">Archaeoglobus fulgidus DSM 8774</name>
    <dbReference type="NCBI Taxonomy" id="1344584"/>
    <lineage>
        <taxon>Archaea</taxon>
        <taxon>Methanobacteriati</taxon>
        <taxon>Methanobacteriota</taxon>
        <taxon>Archaeoglobi</taxon>
        <taxon>Archaeoglobales</taxon>
        <taxon>Archaeoglobaceae</taxon>
        <taxon>Archaeoglobus</taxon>
    </lineage>
</organism>